<name>A0AB40ARM1_DIOCR</name>
<dbReference type="Proteomes" id="UP001515500">
    <property type="component" value="Unplaced"/>
</dbReference>
<keyword evidence="2" id="KW-1185">Reference proteome</keyword>
<accession>A0AB40ARM1</accession>
<dbReference type="InterPro" id="IPR006084">
    <property type="entry name" value="XPG/Rad2"/>
</dbReference>
<evidence type="ECO:0000313" key="2">
    <source>
        <dbReference type="Proteomes" id="UP001515500"/>
    </source>
</evidence>
<dbReference type="Gene3D" id="3.40.50.1010">
    <property type="entry name" value="5'-nuclease"/>
    <property type="match status" value="1"/>
</dbReference>
<reference evidence="3" key="1">
    <citation type="submission" date="2025-08" db="UniProtKB">
        <authorList>
            <consortium name="RefSeq"/>
        </authorList>
    </citation>
    <scope>IDENTIFICATION</scope>
</reference>
<dbReference type="PRINTS" id="PR00853">
    <property type="entry name" value="XPGRADSUPER"/>
</dbReference>
<dbReference type="AlphaFoldDB" id="A0AB40ARM1"/>
<dbReference type="GO" id="GO:0017108">
    <property type="term" value="F:5'-flap endonuclease activity"/>
    <property type="evidence" value="ECO:0007669"/>
    <property type="project" value="TreeGrafter"/>
</dbReference>
<evidence type="ECO:0000259" key="1">
    <source>
        <dbReference type="Pfam" id="PF00867"/>
    </source>
</evidence>
<dbReference type="Pfam" id="PF00867">
    <property type="entry name" value="XPG_I"/>
    <property type="match status" value="1"/>
</dbReference>
<dbReference type="PANTHER" id="PTHR11081">
    <property type="entry name" value="FLAP ENDONUCLEASE FAMILY MEMBER"/>
    <property type="match status" value="1"/>
</dbReference>
<gene>
    <name evidence="3" type="primary">LOC120253378</name>
</gene>
<protein>
    <submittedName>
        <fullName evidence="3">Exonuclease 1-like</fullName>
    </submittedName>
</protein>
<dbReference type="RefSeq" id="XP_039117650.1">
    <property type="nucleotide sequence ID" value="XM_039261716.1"/>
</dbReference>
<sequence length="169" mass="18668">MSSSNSSAAVAGDEVHGGSTGAEIGDGGFFSRIFKHIDYCMHRVNLLRNHNANSILGFDGAPCRRRLMKKPNVPGSYLARKENLEWALKHEAVENSFAAHECFQKAPDISPSIAWELIQVLKKENIDYVVAPYEVYAEMAFLSINKLVDAVITEGSDLIPFGCHRESNV</sequence>
<dbReference type="InterPro" id="IPR006086">
    <property type="entry name" value="XPG-I_dom"/>
</dbReference>
<dbReference type="GeneID" id="120253378"/>
<dbReference type="PANTHER" id="PTHR11081:SF65">
    <property type="entry name" value="DNA DAMAGE-INDUCIBLE PROTEIN DIN7-RELATED"/>
    <property type="match status" value="1"/>
</dbReference>
<organism evidence="2 3">
    <name type="scientific">Dioscorea cayennensis subsp. rotundata</name>
    <name type="common">White Guinea yam</name>
    <name type="synonym">Dioscorea rotundata</name>
    <dbReference type="NCBI Taxonomy" id="55577"/>
    <lineage>
        <taxon>Eukaryota</taxon>
        <taxon>Viridiplantae</taxon>
        <taxon>Streptophyta</taxon>
        <taxon>Embryophyta</taxon>
        <taxon>Tracheophyta</taxon>
        <taxon>Spermatophyta</taxon>
        <taxon>Magnoliopsida</taxon>
        <taxon>Liliopsida</taxon>
        <taxon>Dioscoreales</taxon>
        <taxon>Dioscoreaceae</taxon>
        <taxon>Dioscorea</taxon>
    </lineage>
</organism>
<feature type="domain" description="XPG-I" evidence="1">
    <location>
        <begin position="125"/>
        <end position="165"/>
    </location>
</feature>
<dbReference type="InterPro" id="IPR029060">
    <property type="entry name" value="PIN-like_dom_sf"/>
</dbReference>
<evidence type="ECO:0000313" key="3">
    <source>
        <dbReference type="RefSeq" id="XP_039117650.1"/>
    </source>
</evidence>
<proteinExistence type="predicted"/>
<dbReference type="SUPFAM" id="SSF88723">
    <property type="entry name" value="PIN domain-like"/>
    <property type="match status" value="1"/>
</dbReference>